<dbReference type="InterPro" id="IPR027417">
    <property type="entry name" value="P-loop_NTPase"/>
</dbReference>
<evidence type="ECO:0000313" key="2">
    <source>
        <dbReference type="Proteomes" id="UP000526033"/>
    </source>
</evidence>
<comment type="caution">
    <text evidence="1">The sequence shown here is derived from an EMBL/GenBank/DDBJ whole genome shotgun (WGS) entry which is preliminary data.</text>
</comment>
<reference evidence="1 2" key="1">
    <citation type="journal article" date="2020" name="Biotechnol. Biofuels">
        <title>New insights from the biogas microbiome by comprehensive genome-resolved metagenomics of nearly 1600 species originating from multiple anaerobic digesters.</title>
        <authorList>
            <person name="Campanaro S."/>
            <person name="Treu L."/>
            <person name="Rodriguez-R L.M."/>
            <person name="Kovalovszki A."/>
            <person name="Ziels R.M."/>
            <person name="Maus I."/>
            <person name="Zhu X."/>
            <person name="Kougias P.G."/>
            <person name="Basile A."/>
            <person name="Luo G."/>
            <person name="Schluter A."/>
            <person name="Konstantinidis K.T."/>
            <person name="Angelidaki I."/>
        </authorList>
    </citation>
    <scope>NUCLEOTIDE SEQUENCE [LARGE SCALE GENOMIC DNA]</scope>
    <source>
        <strain evidence="1">AS27yjCOA_165</strain>
    </source>
</reference>
<protein>
    <submittedName>
        <fullName evidence="1">Uncharacterized protein</fullName>
    </submittedName>
</protein>
<organism evidence="1 2">
    <name type="scientific">candidate division WWE3 bacterium</name>
    <dbReference type="NCBI Taxonomy" id="2053526"/>
    <lineage>
        <taxon>Bacteria</taxon>
        <taxon>Katanobacteria</taxon>
    </lineage>
</organism>
<dbReference type="EMBL" id="JAAZNL010000046">
    <property type="protein sequence ID" value="NMB70253.1"/>
    <property type="molecule type" value="Genomic_DNA"/>
</dbReference>
<name>A0A7X9HH47_UNCKA</name>
<gene>
    <name evidence="1" type="ORF">GYA27_03580</name>
</gene>
<proteinExistence type="predicted"/>
<dbReference type="AlphaFoldDB" id="A0A7X9HH47"/>
<dbReference type="SUPFAM" id="SSF52540">
    <property type="entry name" value="P-loop containing nucleoside triphosphate hydrolases"/>
    <property type="match status" value="1"/>
</dbReference>
<accession>A0A7X9HH47</accession>
<dbReference type="Gene3D" id="3.40.50.300">
    <property type="entry name" value="P-loop containing nucleotide triphosphate hydrolases"/>
    <property type="match status" value="1"/>
</dbReference>
<sequence>MCSIWRSDTIQTAVFIRGLPCTGKSTIANFLQETIKCTVIDPDLISKMDLCDFIFKNPKLIFLRNTKLLRFRYNLAKAIYSIKCGQSIAWCQMFSSVAGLGYTIKTLIKNCDPKIRLVVINLICDQAILIKRLENKTWITKEKLSQLAFSMDNVTGLPENIPIYTLNTKENLEVTKKAVLRIMG</sequence>
<evidence type="ECO:0000313" key="1">
    <source>
        <dbReference type="EMBL" id="NMB70253.1"/>
    </source>
</evidence>
<dbReference type="Proteomes" id="UP000526033">
    <property type="component" value="Unassembled WGS sequence"/>
</dbReference>